<comment type="caution">
    <text evidence="2">The sequence shown here is derived from an EMBL/GenBank/DDBJ whole genome shotgun (WGS) entry which is preliminary data.</text>
</comment>
<evidence type="ECO:0000256" key="1">
    <source>
        <dbReference type="SAM" id="MobiDB-lite"/>
    </source>
</evidence>
<feature type="compositionally biased region" description="Low complexity" evidence="1">
    <location>
        <begin position="14"/>
        <end position="25"/>
    </location>
</feature>
<dbReference type="InterPro" id="IPR010985">
    <property type="entry name" value="Ribbon_hlx_hlx"/>
</dbReference>
<sequence>MNDLASKMSRRAPAKTAPATPTVARTLRDDAPDAPTKRLSAEIPADLMRRLKMRSVEEDRAIREVLIDALEDALK</sequence>
<dbReference type="RefSeq" id="WP_249738467.1">
    <property type="nucleotide sequence ID" value="NZ_JAKNCJ010000012.1"/>
</dbReference>
<accession>A0ABT0R376</accession>
<proteinExistence type="predicted"/>
<gene>
    <name evidence="2" type="ORF">Bequi_13535</name>
</gene>
<name>A0ABT0R376_9MICO</name>
<keyword evidence="3" id="KW-1185">Reference proteome</keyword>
<feature type="compositionally biased region" description="Basic and acidic residues" evidence="1">
    <location>
        <begin position="26"/>
        <end position="40"/>
    </location>
</feature>
<dbReference type="Proteomes" id="UP001203761">
    <property type="component" value="Unassembled WGS sequence"/>
</dbReference>
<feature type="region of interest" description="Disordered" evidence="1">
    <location>
        <begin position="1"/>
        <end position="40"/>
    </location>
</feature>
<dbReference type="SUPFAM" id="SSF47598">
    <property type="entry name" value="Ribbon-helix-helix"/>
    <property type="match status" value="1"/>
</dbReference>
<dbReference type="InterPro" id="IPR013321">
    <property type="entry name" value="Arc_rbn_hlx_hlx"/>
</dbReference>
<evidence type="ECO:0008006" key="4">
    <source>
        <dbReference type="Google" id="ProtNLM"/>
    </source>
</evidence>
<reference evidence="2" key="1">
    <citation type="submission" date="2022-02" db="EMBL/GenBank/DDBJ databases">
        <authorList>
            <person name="Lee M."/>
            <person name="Kim S.-J."/>
            <person name="Jung M.-Y."/>
        </authorList>
    </citation>
    <scope>NUCLEOTIDE SEQUENCE</scope>
    <source>
        <strain evidence="2">JHP9</strain>
    </source>
</reference>
<dbReference type="Gene3D" id="1.10.1220.10">
    <property type="entry name" value="Met repressor-like"/>
    <property type="match status" value="1"/>
</dbReference>
<evidence type="ECO:0000313" key="2">
    <source>
        <dbReference type="EMBL" id="MCL6424387.1"/>
    </source>
</evidence>
<dbReference type="EMBL" id="JAKNCJ010000012">
    <property type="protein sequence ID" value="MCL6424387.1"/>
    <property type="molecule type" value="Genomic_DNA"/>
</dbReference>
<protein>
    <recommendedName>
        <fullName evidence="4">Ribbon-helix-helix protein CopG domain-containing protein</fullName>
    </recommendedName>
</protein>
<evidence type="ECO:0000313" key="3">
    <source>
        <dbReference type="Proteomes" id="UP001203761"/>
    </source>
</evidence>
<organism evidence="2 3">
    <name type="scientific">Brachybacterium equifaecis</name>
    <dbReference type="NCBI Taxonomy" id="2910770"/>
    <lineage>
        <taxon>Bacteria</taxon>
        <taxon>Bacillati</taxon>
        <taxon>Actinomycetota</taxon>
        <taxon>Actinomycetes</taxon>
        <taxon>Micrococcales</taxon>
        <taxon>Dermabacteraceae</taxon>
        <taxon>Brachybacterium</taxon>
    </lineage>
</organism>